<dbReference type="PROSITE" id="PS51186">
    <property type="entry name" value="GNAT"/>
    <property type="match status" value="1"/>
</dbReference>
<dbReference type="AlphaFoldDB" id="A0A0J8G1J6"/>
<dbReference type="Proteomes" id="UP000036756">
    <property type="component" value="Unassembled WGS sequence"/>
</dbReference>
<dbReference type="InterPro" id="IPR016181">
    <property type="entry name" value="Acyl_CoA_acyltransferase"/>
</dbReference>
<evidence type="ECO:0000313" key="3">
    <source>
        <dbReference type="Proteomes" id="UP000036756"/>
    </source>
</evidence>
<proteinExistence type="predicted"/>
<protein>
    <submittedName>
        <fullName evidence="2">GCN5-like N-acetyltransferase</fullName>
    </submittedName>
</protein>
<dbReference type="InterPro" id="IPR000182">
    <property type="entry name" value="GNAT_dom"/>
</dbReference>
<comment type="caution">
    <text evidence="2">The sequence shown here is derived from an EMBL/GenBank/DDBJ whole genome shotgun (WGS) entry which is preliminary data.</text>
</comment>
<dbReference type="PATRIC" id="fig|1121307.3.peg.1251"/>
<dbReference type="Pfam" id="PF00583">
    <property type="entry name" value="Acetyltransf_1"/>
    <property type="match status" value="1"/>
</dbReference>
<dbReference type="Gene3D" id="3.40.630.30">
    <property type="match status" value="1"/>
</dbReference>
<dbReference type="STRING" id="1121307.CLCY_2c03930"/>
<name>A0A0J8G1J6_CLOCY</name>
<organism evidence="2 3">
    <name type="scientific">Clostridium cylindrosporum DSM 605</name>
    <dbReference type="NCBI Taxonomy" id="1121307"/>
    <lineage>
        <taxon>Bacteria</taxon>
        <taxon>Bacillati</taxon>
        <taxon>Bacillota</taxon>
        <taxon>Clostridia</taxon>
        <taxon>Eubacteriales</taxon>
        <taxon>Clostridiaceae</taxon>
        <taxon>Clostridium</taxon>
    </lineage>
</organism>
<keyword evidence="3" id="KW-1185">Reference proteome</keyword>
<evidence type="ECO:0000313" key="2">
    <source>
        <dbReference type="EMBL" id="KMT21631.1"/>
    </source>
</evidence>
<accession>A0A0J8G1J6</accession>
<gene>
    <name evidence="2" type="ORF">CLCY_2c03930</name>
</gene>
<evidence type="ECO:0000259" key="1">
    <source>
        <dbReference type="PROSITE" id="PS51186"/>
    </source>
</evidence>
<dbReference type="EMBL" id="LFVU01000027">
    <property type="protein sequence ID" value="KMT21631.1"/>
    <property type="molecule type" value="Genomic_DNA"/>
</dbReference>
<dbReference type="CDD" id="cd04301">
    <property type="entry name" value="NAT_SF"/>
    <property type="match status" value="1"/>
</dbReference>
<reference evidence="2 3" key="1">
    <citation type="submission" date="2015-06" db="EMBL/GenBank/DDBJ databases">
        <title>Draft genome sequence of the purine-degrading Clostridium cylindrosporum HC-1 (DSM 605).</title>
        <authorList>
            <person name="Poehlein A."/>
            <person name="Schiel-Bengelsdorf B."/>
            <person name="Bengelsdorf F."/>
            <person name="Daniel R."/>
            <person name="Duerre P."/>
        </authorList>
    </citation>
    <scope>NUCLEOTIDE SEQUENCE [LARGE SCALE GENOMIC DNA]</scope>
    <source>
        <strain evidence="2 3">DSM 605</strain>
    </source>
</reference>
<feature type="domain" description="N-acetyltransferase" evidence="1">
    <location>
        <begin position="10"/>
        <end position="165"/>
    </location>
</feature>
<dbReference type="SUPFAM" id="SSF55729">
    <property type="entry name" value="Acyl-CoA N-acyltransferases (Nat)"/>
    <property type="match status" value="1"/>
</dbReference>
<sequence>MLFEGKDFFVDITDVDDLIEITKVYNSNKNFLVNHMDKEVITYDWLLEDVKGMKNAGFSPCKIVDKCTGKIFGLIEFKISNETYLSLLMLHCDYLNQGLGSLIFHEFEKYIRTTKSTAIRIDVVTSYDRNVLNFWRKNGFSKLKDIELSWGQKTLSAALMKKGII</sequence>
<keyword evidence="2" id="KW-0808">Transferase</keyword>
<dbReference type="OrthoDB" id="9775557at2"/>
<dbReference type="GO" id="GO:0016747">
    <property type="term" value="F:acyltransferase activity, transferring groups other than amino-acyl groups"/>
    <property type="evidence" value="ECO:0007669"/>
    <property type="project" value="InterPro"/>
</dbReference>
<dbReference type="RefSeq" id="WP_048571048.1">
    <property type="nucleotide sequence ID" value="NZ_LFVU01000027.1"/>
</dbReference>